<keyword evidence="4" id="KW-1185">Reference proteome</keyword>
<protein>
    <submittedName>
        <fullName evidence="3">Uncharacterized protein</fullName>
    </submittedName>
</protein>
<dbReference type="Proteomes" id="UP000555552">
    <property type="component" value="Unassembled WGS sequence"/>
</dbReference>
<evidence type="ECO:0000313" key="3">
    <source>
        <dbReference type="EMBL" id="NNH22100.1"/>
    </source>
</evidence>
<sequence>MTHDDDFVTHLQAMARETPAIHVDDQQILRAGRRRRVARRSGVAALALAAVATSAAGVQAVLPDSGDGRPAPAAGDPSATATQAEDEPAGVVFDPAAGTVVSPLDAWDWTPQDYAIQYAALEHFRATCLAEAGVPGYEGVAQQVSVPVIPDDGFQVYGLWQQSQLDGLGYTPRPDPGDVAPRSAYDGTPKDGSDLDQALACIAQADEAGLVYDENLIEDQGPPIPDLTDQSQAVAEDWAQCVRADGVRTQAGEEGFPGLLPTIPEDATPEELRRIAEVDLGCKDELGSVEALAALAGQWQGEHIADAQGRLTQIRDAQAPVLAAAEVYLDAHGITVPPHDPATS</sequence>
<name>A0A849BG86_9ACTN</name>
<reference evidence="3 4" key="1">
    <citation type="submission" date="2020-05" db="EMBL/GenBank/DDBJ databases">
        <title>MicrobeNet Type strains.</title>
        <authorList>
            <person name="Nicholson A.C."/>
        </authorList>
    </citation>
    <scope>NUCLEOTIDE SEQUENCE [LARGE SCALE GENOMIC DNA]</scope>
    <source>
        <strain evidence="3 4">JCM 14547</strain>
    </source>
</reference>
<keyword evidence="2" id="KW-0472">Membrane</keyword>
<proteinExistence type="predicted"/>
<accession>A0A849BG86</accession>
<keyword evidence="2" id="KW-0812">Transmembrane</keyword>
<evidence type="ECO:0000256" key="2">
    <source>
        <dbReference type="SAM" id="Phobius"/>
    </source>
</evidence>
<dbReference type="AlphaFoldDB" id="A0A849BG86"/>
<gene>
    <name evidence="3" type="ORF">HLB09_03155</name>
</gene>
<organism evidence="3 4">
    <name type="scientific">Pseudokineococcus marinus</name>
    <dbReference type="NCBI Taxonomy" id="351215"/>
    <lineage>
        <taxon>Bacteria</taxon>
        <taxon>Bacillati</taxon>
        <taxon>Actinomycetota</taxon>
        <taxon>Actinomycetes</taxon>
        <taxon>Kineosporiales</taxon>
        <taxon>Kineosporiaceae</taxon>
        <taxon>Pseudokineococcus</taxon>
    </lineage>
</organism>
<feature type="region of interest" description="Disordered" evidence="1">
    <location>
        <begin position="169"/>
        <end position="192"/>
    </location>
</feature>
<feature type="region of interest" description="Disordered" evidence="1">
    <location>
        <begin position="62"/>
        <end position="86"/>
    </location>
</feature>
<dbReference type="RefSeq" id="WP_171201955.1">
    <property type="nucleotide sequence ID" value="NZ_BAAANP010000023.1"/>
</dbReference>
<comment type="caution">
    <text evidence="3">The sequence shown here is derived from an EMBL/GenBank/DDBJ whole genome shotgun (WGS) entry which is preliminary data.</text>
</comment>
<evidence type="ECO:0000256" key="1">
    <source>
        <dbReference type="SAM" id="MobiDB-lite"/>
    </source>
</evidence>
<feature type="transmembrane region" description="Helical" evidence="2">
    <location>
        <begin position="43"/>
        <end position="62"/>
    </location>
</feature>
<dbReference type="EMBL" id="JABEMA010000020">
    <property type="protein sequence ID" value="NNH22100.1"/>
    <property type="molecule type" value="Genomic_DNA"/>
</dbReference>
<evidence type="ECO:0000313" key="4">
    <source>
        <dbReference type="Proteomes" id="UP000555552"/>
    </source>
</evidence>
<keyword evidence="2" id="KW-1133">Transmembrane helix</keyword>